<evidence type="ECO:0000313" key="5">
    <source>
        <dbReference type="Proteomes" id="UP000051647"/>
    </source>
</evidence>
<feature type="transmembrane region" description="Helical" evidence="2">
    <location>
        <begin position="16"/>
        <end position="33"/>
    </location>
</feature>
<dbReference type="GO" id="GO:0004175">
    <property type="term" value="F:endopeptidase activity"/>
    <property type="evidence" value="ECO:0007669"/>
    <property type="project" value="UniProtKB-ARBA"/>
</dbReference>
<reference evidence="4 5" key="1">
    <citation type="journal article" date="2015" name="Genome Announc.">
        <title>Expanding the biotechnology potential of lactobacilli through comparative genomics of 213 strains and associated genera.</title>
        <authorList>
            <person name="Sun Z."/>
            <person name="Harris H.M."/>
            <person name="McCann A."/>
            <person name="Guo C."/>
            <person name="Argimon S."/>
            <person name="Zhang W."/>
            <person name="Yang X."/>
            <person name="Jeffery I.B."/>
            <person name="Cooney J.C."/>
            <person name="Kagawa T.F."/>
            <person name="Liu W."/>
            <person name="Song Y."/>
            <person name="Salvetti E."/>
            <person name="Wrobel A."/>
            <person name="Rasinkangas P."/>
            <person name="Parkhill J."/>
            <person name="Rea M.C."/>
            <person name="O'Sullivan O."/>
            <person name="Ritari J."/>
            <person name="Douillard F.P."/>
            <person name="Paul Ross R."/>
            <person name="Yang R."/>
            <person name="Briner A.E."/>
            <person name="Felis G.E."/>
            <person name="de Vos W.M."/>
            <person name="Barrangou R."/>
            <person name="Klaenhammer T.R."/>
            <person name="Caufield P.W."/>
            <person name="Cui Y."/>
            <person name="Zhang H."/>
            <person name="O'Toole P.W."/>
        </authorList>
    </citation>
    <scope>NUCLEOTIDE SEQUENCE [LARGE SCALE GENOMIC DNA]</scope>
    <source>
        <strain evidence="4 5">DSM 14857</strain>
    </source>
</reference>
<feature type="domain" description="CAAX prenyl protease 2/Lysostaphin resistance protein A-like" evidence="3">
    <location>
        <begin position="129"/>
        <end position="213"/>
    </location>
</feature>
<dbReference type="PATRIC" id="fig|1423815.3.peg.1321"/>
<comment type="similarity">
    <text evidence="1">Belongs to the UPF0177 family.</text>
</comment>
<dbReference type="EMBL" id="AZFA01000027">
    <property type="protein sequence ID" value="KRL65786.1"/>
    <property type="molecule type" value="Genomic_DNA"/>
</dbReference>
<proteinExistence type="inferred from homology"/>
<protein>
    <recommendedName>
        <fullName evidence="3">CAAX prenyl protease 2/Lysostaphin resistance protein A-like domain-containing protein</fullName>
    </recommendedName>
</protein>
<dbReference type="Pfam" id="PF02517">
    <property type="entry name" value="Rce1-like"/>
    <property type="match status" value="1"/>
</dbReference>
<feature type="transmembrane region" description="Helical" evidence="2">
    <location>
        <begin position="188"/>
        <end position="205"/>
    </location>
</feature>
<dbReference type="STRING" id="1423815.FC27_GL001289"/>
<evidence type="ECO:0000313" key="4">
    <source>
        <dbReference type="EMBL" id="KRL65786.1"/>
    </source>
</evidence>
<evidence type="ECO:0000259" key="3">
    <source>
        <dbReference type="Pfam" id="PF02517"/>
    </source>
</evidence>
<dbReference type="InterPro" id="IPR003675">
    <property type="entry name" value="Rce1/LyrA-like_dom"/>
</dbReference>
<feature type="transmembrane region" description="Helical" evidence="2">
    <location>
        <begin position="163"/>
        <end position="182"/>
    </location>
</feature>
<feature type="transmembrane region" description="Helical" evidence="2">
    <location>
        <begin position="87"/>
        <end position="109"/>
    </location>
</feature>
<dbReference type="Proteomes" id="UP000051647">
    <property type="component" value="Unassembled WGS sequence"/>
</dbReference>
<feature type="transmembrane region" description="Helical" evidence="2">
    <location>
        <begin position="129"/>
        <end position="156"/>
    </location>
</feature>
<evidence type="ECO:0000256" key="2">
    <source>
        <dbReference type="SAM" id="Phobius"/>
    </source>
</evidence>
<comment type="caution">
    <text evidence="4">The sequence shown here is derived from an EMBL/GenBank/DDBJ whole genome shotgun (WGS) entry which is preliminary data.</text>
</comment>
<accession>A0A0R1SGJ8</accession>
<organism evidence="4 5">
    <name type="scientific">Companilactobacillus versmoldensis DSM 14857 = KCTC 3814</name>
    <dbReference type="NCBI Taxonomy" id="1423815"/>
    <lineage>
        <taxon>Bacteria</taxon>
        <taxon>Bacillati</taxon>
        <taxon>Bacillota</taxon>
        <taxon>Bacilli</taxon>
        <taxon>Lactobacillales</taxon>
        <taxon>Lactobacillaceae</taxon>
        <taxon>Companilactobacillus</taxon>
    </lineage>
</organism>
<gene>
    <name evidence="4" type="ORF">FC27_GL001289</name>
</gene>
<dbReference type="RefSeq" id="WP_235699643.1">
    <property type="nucleotide sequence ID" value="NZ_AZFA01000027.1"/>
</dbReference>
<evidence type="ECO:0000256" key="1">
    <source>
        <dbReference type="ARBA" id="ARBA00009067"/>
    </source>
</evidence>
<keyword evidence="2" id="KW-0812">Transmembrane</keyword>
<keyword evidence="2" id="KW-1133">Transmembrane helix</keyword>
<dbReference type="eggNOG" id="ENOG503294Z">
    <property type="taxonomic scope" value="Bacteria"/>
</dbReference>
<dbReference type="AlphaFoldDB" id="A0A0R1SGJ8"/>
<keyword evidence="5" id="KW-1185">Reference proteome</keyword>
<keyword evidence="2" id="KW-0472">Membrane</keyword>
<name>A0A0R1SGJ8_9LACO</name>
<feature type="transmembrane region" description="Helical" evidence="2">
    <location>
        <begin position="45"/>
        <end position="66"/>
    </location>
</feature>
<dbReference type="GO" id="GO:0080120">
    <property type="term" value="P:CAAX-box protein maturation"/>
    <property type="evidence" value="ECO:0007669"/>
    <property type="project" value="UniProtKB-ARBA"/>
</dbReference>
<sequence length="226" mass="25402">MEESYMRVGQAPGVDLVRYLIWIAFTVITLGIKNSTANAKGLNDILVIIFFIFGIVTLGLMVRAYLRERGSFIEPRRRFMNSLVNNIGFITLMIVLIVVLRMMISYLQVNGKLPKFQNDDITSSDQKVFMFNIIANVFIVSVQQQLVQTGFFFNYFFRKSSPASAVGGILISGLIAGAIILPGSMLQFFMNSFFGFCFALTYLYTQDEKMPVFIGMISALIGTIII</sequence>